<keyword evidence="7 9" id="KW-0414">Isoprene biosynthesis</keyword>
<feature type="binding site" evidence="9">
    <location>
        <position position="215"/>
    </location>
    <ligand>
        <name>Mn(2+)</name>
        <dbReference type="ChEBI" id="CHEBI:29035"/>
    </ligand>
</feature>
<evidence type="ECO:0000256" key="5">
    <source>
        <dbReference type="ARBA" id="ARBA00023002"/>
    </source>
</evidence>
<feature type="binding site" evidence="9">
    <location>
        <position position="193"/>
    </location>
    <ligand>
        <name>1-deoxy-D-xylulose 5-phosphate</name>
        <dbReference type="ChEBI" id="CHEBI:57792"/>
    </ligand>
</feature>
<feature type="domain" description="1-deoxy-D-xylulose 5-phosphate reductoisomerase N-terminal" evidence="10">
    <location>
        <begin position="5"/>
        <end position="130"/>
    </location>
</feature>
<evidence type="ECO:0000259" key="12">
    <source>
        <dbReference type="Pfam" id="PF13288"/>
    </source>
</evidence>
<dbReference type="SUPFAM" id="SSF69055">
    <property type="entry name" value="1-deoxy-D-xylulose-5-phosphate reductoisomerase, C-terminal domain"/>
    <property type="match status" value="1"/>
</dbReference>
<proteinExistence type="inferred from homology"/>
<organism evidence="13 14">
    <name type="scientific">candidate division TA06 bacterium</name>
    <dbReference type="NCBI Taxonomy" id="2250710"/>
    <lineage>
        <taxon>Bacteria</taxon>
        <taxon>Bacteria division TA06</taxon>
    </lineage>
</organism>
<comment type="function">
    <text evidence="9">Catalyzes the NADPH-dependent rearrangement and reduction of 1-deoxy-D-xylulose-5-phosphate (DXP) to 2-C-methyl-D-erythritol 4-phosphate (MEP).</text>
</comment>
<dbReference type="GO" id="GO:0051484">
    <property type="term" value="P:isopentenyl diphosphate biosynthetic process, methylerythritol 4-phosphate pathway involved in terpenoid biosynthetic process"/>
    <property type="evidence" value="ECO:0007669"/>
    <property type="project" value="TreeGrafter"/>
</dbReference>
<dbReference type="Pfam" id="PF08436">
    <property type="entry name" value="DXP_redisom_C"/>
    <property type="match status" value="1"/>
</dbReference>
<dbReference type="PIRSF" id="PIRSF006205">
    <property type="entry name" value="Dxp_reductismrs"/>
    <property type="match status" value="1"/>
</dbReference>
<evidence type="ECO:0000313" key="14">
    <source>
        <dbReference type="Proteomes" id="UP000271125"/>
    </source>
</evidence>
<evidence type="ECO:0000259" key="11">
    <source>
        <dbReference type="Pfam" id="PF08436"/>
    </source>
</evidence>
<dbReference type="InterPro" id="IPR003821">
    <property type="entry name" value="DXP_reductoisomerase"/>
</dbReference>
<dbReference type="SUPFAM" id="SSF51735">
    <property type="entry name" value="NAD(P)-binding Rossmann-fold domains"/>
    <property type="match status" value="1"/>
</dbReference>
<keyword evidence="3 9" id="KW-0479">Metal-binding</keyword>
<dbReference type="AlphaFoldDB" id="A0A660SIJ4"/>
<dbReference type="InterPro" id="IPR013512">
    <property type="entry name" value="DXP_reductoisomerase_N"/>
</dbReference>
<evidence type="ECO:0000256" key="9">
    <source>
        <dbReference type="HAMAP-Rule" id="MF_00183"/>
    </source>
</evidence>
<dbReference type="EC" id="1.1.1.267" evidence="9"/>
<feature type="binding site" evidence="9">
    <location>
        <position position="171"/>
    </location>
    <ligand>
        <name>1-deoxy-D-xylulose 5-phosphate</name>
        <dbReference type="ChEBI" id="CHEBI:57792"/>
    </ligand>
</feature>
<feature type="binding site" evidence="9">
    <location>
        <position position="212"/>
    </location>
    <ligand>
        <name>1-deoxy-D-xylulose 5-phosphate</name>
        <dbReference type="ChEBI" id="CHEBI:57792"/>
    </ligand>
</feature>
<dbReference type="Proteomes" id="UP000271125">
    <property type="component" value="Unassembled WGS sequence"/>
</dbReference>
<dbReference type="Pfam" id="PF13288">
    <property type="entry name" value="DXPR_C"/>
    <property type="match status" value="1"/>
</dbReference>
<feature type="binding site" evidence="9">
    <location>
        <position position="13"/>
    </location>
    <ligand>
        <name>NADPH</name>
        <dbReference type="ChEBI" id="CHEBI:57783"/>
    </ligand>
</feature>
<feature type="binding site" evidence="9">
    <location>
        <position position="124"/>
    </location>
    <ligand>
        <name>NADPH</name>
        <dbReference type="ChEBI" id="CHEBI:57783"/>
    </ligand>
</feature>
<keyword evidence="4 9" id="KW-0521">NADP</keyword>
<keyword evidence="6 9" id="KW-0464">Manganese</keyword>
<feature type="binding site" evidence="9">
    <location>
        <position position="206"/>
    </location>
    <ligand>
        <name>1-deoxy-D-xylulose 5-phosphate</name>
        <dbReference type="ChEBI" id="CHEBI:57792"/>
    </ligand>
</feature>
<comment type="similarity">
    <text evidence="2 9">Belongs to the DXR family.</text>
</comment>
<evidence type="ECO:0000256" key="3">
    <source>
        <dbReference type="ARBA" id="ARBA00022723"/>
    </source>
</evidence>
<feature type="domain" description="DXP reductoisomerase C-terminal" evidence="12">
    <location>
        <begin position="255"/>
        <end position="372"/>
    </location>
</feature>
<evidence type="ECO:0000256" key="7">
    <source>
        <dbReference type="ARBA" id="ARBA00023229"/>
    </source>
</evidence>
<dbReference type="Pfam" id="PF02670">
    <property type="entry name" value="DXP_reductoisom"/>
    <property type="match status" value="1"/>
</dbReference>
<dbReference type="InterPro" id="IPR036169">
    <property type="entry name" value="DXPR_C_sf"/>
</dbReference>
<name>A0A660SIJ4_UNCT6</name>
<feature type="binding site" evidence="9">
    <location>
        <position position="147"/>
    </location>
    <ligand>
        <name>1-deoxy-D-xylulose 5-phosphate</name>
        <dbReference type="ChEBI" id="CHEBI:57792"/>
    </ligand>
</feature>
<keyword evidence="13" id="KW-0413">Isomerase</keyword>
<comment type="catalytic activity">
    <reaction evidence="8">
        <text>2-C-methyl-D-erythritol 4-phosphate + NADP(+) = 1-deoxy-D-xylulose 5-phosphate + NADPH + H(+)</text>
        <dbReference type="Rhea" id="RHEA:13717"/>
        <dbReference type="ChEBI" id="CHEBI:15378"/>
        <dbReference type="ChEBI" id="CHEBI:57783"/>
        <dbReference type="ChEBI" id="CHEBI:57792"/>
        <dbReference type="ChEBI" id="CHEBI:58262"/>
        <dbReference type="ChEBI" id="CHEBI:58349"/>
        <dbReference type="EC" id="1.1.1.267"/>
    </reaction>
    <physiologicalReaction direction="right-to-left" evidence="8">
        <dbReference type="Rhea" id="RHEA:13719"/>
    </physiologicalReaction>
</comment>
<evidence type="ECO:0000313" key="13">
    <source>
        <dbReference type="EMBL" id="RKX69936.1"/>
    </source>
</evidence>
<accession>A0A660SIJ4</accession>
<feature type="binding site" evidence="9">
    <location>
        <position position="147"/>
    </location>
    <ligand>
        <name>Mn(2+)</name>
        <dbReference type="ChEBI" id="CHEBI:29035"/>
    </ligand>
</feature>
<dbReference type="SUPFAM" id="SSF55347">
    <property type="entry name" value="Glyceraldehyde-3-phosphate dehydrogenase-like, C-terminal domain"/>
    <property type="match status" value="1"/>
</dbReference>
<dbReference type="GO" id="GO:0070402">
    <property type="term" value="F:NADPH binding"/>
    <property type="evidence" value="ECO:0007669"/>
    <property type="project" value="InterPro"/>
</dbReference>
<evidence type="ECO:0000256" key="4">
    <source>
        <dbReference type="ARBA" id="ARBA00022857"/>
    </source>
</evidence>
<protein>
    <recommendedName>
        <fullName evidence="9">1-deoxy-D-xylulose 5-phosphate reductoisomerase</fullName>
        <shortName evidence="9">DXP reductoisomerase</shortName>
        <ecNumber evidence="9">1.1.1.267</ecNumber>
    </recommendedName>
    <alternativeName>
        <fullName evidence="9">1-deoxyxylulose-5-phosphate reductoisomerase</fullName>
    </alternativeName>
    <alternativeName>
        <fullName evidence="9">2-C-methyl-D-erythritol 4-phosphate synthase</fullName>
    </alternativeName>
</protein>
<dbReference type="PANTHER" id="PTHR30525">
    <property type="entry name" value="1-DEOXY-D-XYLULOSE 5-PHOSPHATE REDUCTOISOMERASE"/>
    <property type="match status" value="1"/>
</dbReference>
<sequence length="378" mass="42793">MIKKITVLGATGSIGLNTIDVLKKYKDKFALYAISCDTNIKKFYNIVEKFDPVYGVIVNKNECFKFKNNYKGTTEILCGTEGIDEIIERDETDIYMNAISGFAGALPTLKILNKKKKIALANKESLVIFGDIIDKESYEYIIPIDSEHNAIYQCLKGESADSIERIILTASGGPFWANKSNLKYITIEDALNHPTWNMGKKITIDSATMMNKGYEIIEGHYLFNLPEEKIDVLIHPQSVVHSFVEFKDYSVKALLSNPDMKLPIEYALLEEEHGEAFIEKLDLSKICSLNFYKPDKEKFYALRIARDCLNEGGTMPAVLNAADEVAVYRFIKGEIGFLDILRIVEKTLDKHNVIKNPGVEDILEVNKWAKQYARGVKL</sequence>
<feature type="binding site" evidence="9">
    <location>
        <position position="11"/>
    </location>
    <ligand>
        <name>NADPH</name>
        <dbReference type="ChEBI" id="CHEBI:57783"/>
    </ligand>
</feature>
<comment type="pathway">
    <text evidence="1 9">Isoprenoid biosynthesis; isopentenyl diphosphate biosynthesis via DXP pathway; isopentenyl diphosphate from 1-deoxy-D-xylulose 5-phosphate: step 1/6.</text>
</comment>
<feature type="binding site" evidence="9">
    <location>
        <position position="14"/>
    </location>
    <ligand>
        <name>NADPH</name>
        <dbReference type="ChEBI" id="CHEBI:57783"/>
    </ligand>
</feature>
<dbReference type="EMBL" id="QNBD01000162">
    <property type="protein sequence ID" value="RKX69936.1"/>
    <property type="molecule type" value="Genomic_DNA"/>
</dbReference>
<feature type="domain" description="1-deoxy-D-xylulose 5-phosphate reductoisomerase C-terminal" evidence="11">
    <location>
        <begin position="141"/>
        <end position="223"/>
    </location>
</feature>
<evidence type="ECO:0000259" key="10">
    <source>
        <dbReference type="Pfam" id="PF02670"/>
    </source>
</evidence>
<feature type="binding site" evidence="9">
    <location>
        <position position="39"/>
    </location>
    <ligand>
        <name>NADPH</name>
        <dbReference type="ChEBI" id="CHEBI:57783"/>
    </ligand>
</feature>
<dbReference type="GO" id="GO:0030145">
    <property type="term" value="F:manganese ion binding"/>
    <property type="evidence" value="ECO:0007669"/>
    <property type="project" value="TreeGrafter"/>
</dbReference>
<dbReference type="InterPro" id="IPR013644">
    <property type="entry name" value="DXP_reductoisomerase_C"/>
</dbReference>
<feature type="binding site" evidence="9">
    <location>
        <position position="145"/>
    </location>
    <ligand>
        <name>Mn(2+)</name>
        <dbReference type="ChEBI" id="CHEBI:29035"/>
    </ligand>
</feature>
<dbReference type="FunFam" id="3.40.50.720:FF:000045">
    <property type="entry name" value="1-deoxy-D-xylulose 5-phosphate reductoisomerase"/>
    <property type="match status" value="1"/>
</dbReference>
<feature type="binding site" evidence="9">
    <location>
        <position position="123"/>
    </location>
    <ligand>
        <name>1-deoxy-D-xylulose 5-phosphate</name>
        <dbReference type="ChEBI" id="CHEBI:57792"/>
    </ligand>
</feature>
<dbReference type="InterPro" id="IPR026877">
    <property type="entry name" value="DXPR_C"/>
</dbReference>
<keyword evidence="5 9" id="KW-0560">Oxidoreductase</keyword>
<dbReference type="HAMAP" id="MF_00183">
    <property type="entry name" value="DXP_reductoisom"/>
    <property type="match status" value="1"/>
</dbReference>
<dbReference type="GO" id="GO:0030604">
    <property type="term" value="F:1-deoxy-D-xylulose-5-phosphate reductoisomerase activity"/>
    <property type="evidence" value="ECO:0007669"/>
    <property type="project" value="UniProtKB-UniRule"/>
</dbReference>
<dbReference type="Gene3D" id="1.10.1740.10">
    <property type="match status" value="1"/>
</dbReference>
<feature type="binding site" evidence="9">
    <location>
        <position position="12"/>
    </location>
    <ligand>
        <name>NADPH</name>
        <dbReference type="ChEBI" id="CHEBI:57783"/>
    </ligand>
</feature>
<feature type="binding site" evidence="9">
    <location>
        <position position="122"/>
    </location>
    <ligand>
        <name>NADPH</name>
        <dbReference type="ChEBI" id="CHEBI:57783"/>
    </ligand>
</feature>
<comment type="caution">
    <text evidence="9">Lacks conserved residue(s) required for the propagation of feature annotation.</text>
</comment>
<dbReference type="PANTHER" id="PTHR30525:SF0">
    <property type="entry name" value="1-DEOXY-D-XYLULOSE 5-PHOSPHATE REDUCTOISOMERASE, CHLOROPLASTIC"/>
    <property type="match status" value="1"/>
</dbReference>
<dbReference type="UniPathway" id="UPA00056">
    <property type="reaction ID" value="UER00092"/>
</dbReference>
<gene>
    <name evidence="9" type="primary">dxr</name>
    <name evidence="13" type="ORF">DRP43_03885</name>
</gene>
<evidence type="ECO:0000256" key="8">
    <source>
        <dbReference type="ARBA" id="ARBA00048543"/>
    </source>
</evidence>
<dbReference type="InterPro" id="IPR036291">
    <property type="entry name" value="NAD(P)-bd_dom_sf"/>
</dbReference>
<feature type="binding site" evidence="9">
    <location>
        <position position="215"/>
    </location>
    <ligand>
        <name>1-deoxy-D-xylulose 5-phosphate</name>
        <dbReference type="ChEBI" id="CHEBI:57792"/>
    </ligand>
</feature>
<comment type="caution">
    <text evidence="13">The sequence shown here is derived from an EMBL/GenBank/DDBJ whole genome shotgun (WGS) entry which is preliminary data.</text>
</comment>
<feature type="binding site" evidence="9">
    <location>
        <position position="199"/>
    </location>
    <ligand>
        <name>NADPH</name>
        <dbReference type="ChEBI" id="CHEBI:57783"/>
    </ligand>
</feature>
<dbReference type="GO" id="GO:0016853">
    <property type="term" value="F:isomerase activity"/>
    <property type="evidence" value="ECO:0007669"/>
    <property type="project" value="UniProtKB-KW"/>
</dbReference>
<keyword evidence="9" id="KW-0460">Magnesium</keyword>
<reference evidence="13 14" key="1">
    <citation type="submission" date="2018-06" db="EMBL/GenBank/DDBJ databases">
        <title>Extensive metabolic versatility and redundancy in microbially diverse, dynamic hydrothermal sediments.</title>
        <authorList>
            <person name="Dombrowski N."/>
            <person name="Teske A."/>
            <person name="Baker B.J."/>
        </authorList>
    </citation>
    <scope>NUCLEOTIDE SEQUENCE [LARGE SCALE GENOMIC DNA]</scope>
    <source>
        <strain evidence="13">B10_G13</strain>
    </source>
</reference>
<evidence type="ECO:0000256" key="6">
    <source>
        <dbReference type="ARBA" id="ARBA00023211"/>
    </source>
</evidence>
<evidence type="ECO:0000256" key="1">
    <source>
        <dbReference type="ARBA" id="ARBA00005094"/>
    </source>
</evidence>
<dbReference type="Gene3D" id="3.40.50.720">
    <property type="entry name" value="NAD(P)-binding Rossmann-like Domain"/>
    <property type="match status" value="1"/>
</dbReference>
<comment type="cofactor">
    <cofactor evidence="9">
        <name>Mg(2+)</name>
        <dbReference type="ChEBI" id="CHEBI:18420"/>
    </cofactor>
    <cofactor evidence="9">
        <name>Mn(2+)</name>
        <dbReference type="ChEBI" id="CHEBI:29035"/>
    </cofactor>
</comment>
<feature type="binding site" evidence="9">
    <location>
        <position position="211"/>
    </location>
    <ligand>
        <name>1-deoxy-D-xylulose 5-phosphate</name>
        <dbReference type="ChEBI" id="CHEBI:57792"/>
    </ligand>
</feature>
<evidence type="ECO:0000256" key="2">
    <source>
        <dbReference type="ARBA" id="ARBA00006825"/>
    </source>
</evidence>
<dbReference type="NCBIfam" id="TIGR00243">
    <property type="entry name" value="Dxr"/>
    <property type="match status" value="1"/>
</dbReference>
<feature type="binding site" evidence="9">
    <location>
        <position position="146"/>
    </location>
    <ligand>
        <name>1-deoxy-D-xylulose 5-phosphate</name>
        <dbReference type="ChEBI" id="CHEBI:57792"/>
    </ligand>
</feature>